<protein>
    <recommendedName>
        <fullName evidence="7">2-aminoethylphosphonate--pyruvate transaminase</fullName>
        <ecNumber evidence="7">2.6.1.37</ecNumber>
    </recommendedName>
    <alternativeName>
        <fullName evidence="7">2-aminoethylphosphonate aminotransferase</fullName>
    </alternativeName>
    <alternativeName>
        <fullName evidence="7">AEP transaminase</fullName>
        <shortName evidence="7">AEPT</shortName>
    </alternativeName>
</protein>
<keyword evidence="12" id="KW-1185">Reference proteome</keyword>
<evidence type="ECO:0000313" key="12">
    <source>
        <dbReference type="Proteomes" id="UP000460715"/>
    </source>
</evidence>
<dbReference type="InterPro" id="IPR015421">
    <property type="entry name" value="PyrdxlP-dep_Trfase_major"/>
</dbReference>
<dbReference type="Proteomes" id="UP000460715">
    <property type="component" value="Unassembled WGS sequence"/>
</dbReference>
<evidence type="ECO:0000256" key="5">
    <source>
        <dbReference type="ARBA" id="ARBA00023317"/>
    </source>
</evidence>
<name>A0A845BFM4_9PROT</name>
<evidence type="ECO:0000256" key="3">
    <source>
        <dbReference type="ARBA" id="ARBA00022679"/>
    </source>
</evidence>
<dbReference type="InterPro" id="IPR000192">
    <property type="entry name" value="Aminotrans_V_dom"/>
</dbReference>
<dbReference type="NCBIfam" id="NF010006">
    <property type="entry name" value="PRK13479.1"/>
    <property type="match status" value="1"/>
</dbReference>
<dbReference type="EC" id="2.6.1.37" evidence="7"/>
<feature type="binding site" evidence="8">
    <location>
        <position position="337"/>
    </location>
    <ligand>
        <name>substrate</name>
    </ligand>
</feature>
<accession>A0A845BFM4</accession>
<dbReference type="GO" id="GO:0019700">
    <property type="term" value="P:organic phosphonate catabolic process"/>
    <property type="evidence" value="ECO:0007669"/>
    <property type="project" value="UniProtKB-UniRule"/>
</dbReference>
<evidence type="ECO:0000256" key="6">
    <source>
        <dbReference type="ARBA" id="ARBA00049460"/>
    </source>
</evidence>
<evidence type="ECO:0000313" key="11">
    <source>
        <dbReference type="EMBL" id="MXP64032.1"/>
    </source>
</evidence>
<dbReference type="InterPro" id="IPR024169">
    <property type="entry name" value="SP_NH2Trfase/AEP_transaminase"/>
</dbReference>
<evidence type="ECO:0000256" key="9">
    <source>
        <dbReference type="PIRSR" id="PIRSR000524-50"/>
    </source>
</evidence>
<evidence type="ECO:0000259" key="10">
    <source>
        <dbReference type="Pfam" id="PF00266"/>
    </source>
</evidence>
<keyword evidence="2 7" id="KW-0032">Aminotransferase</keyword>
<evidence type="ECO:0000256" key="4">
    <source>
        <dbReference type="ARBA" id="ARBA00022898"/>
    </source>
</evidence>
<comment type="similarity">
    <text evidence="7">Belongs to the class-V pyridoxal-phosphate-dependent aminotransferase family. PhnW subfamily.</text>
</comment>
<reference evidence="11 12" key="1">
    <citation type="submission" date="2019-03" db="EMBL/GenBank/DDBJ databases">
        <title>Roseomonas sp. a novel Roseomonas species isolated from Sea whip Gorgonian.</title>
        <authorList>
            <person name="Li F."/>
            <person name="Pan X."/>
            <person name="Huang S."/>
            <person name="Li Z."/>
            <person name="Meng B."/>
        </authorList>
    </citation>
    <scope>NUCLEOTIDE SEQUENCE [LARGE SCALE GENOMIC DNA]</scope>
    <source>
        <strain evidence="11 12">M0104</strain>
    </source>
</reference>
<dbReference type="HAMAP" id="MF_01376">
    <property type="entry name" value="PhnW_aminotrans_5"/>
    <property type="match status" value="1"/>
</dbReference>
<dbReference type="PANTHER" id="PTHR42778:SF1">
    <property type="entry name" value="2-AMINOETHYLPHOSPHONATE--PYRUVATE TRANSAMINASE"/>
    <property type="match status" value="1"/>
</dbReference>
<dbReference type="InterPro" id="IPR012703">
    <property type="entry name" value="NH2EtPonate_pyrv_transaminase"/>
</dbReference>
<feature type="domain" description="Aminotransferase class V" evidence="10">
    <location>
        <begin position="34"/>
        <end position="301"/>
    </location>
</feature>
<comment type="cofactor">
    <cofactor evidence="1 7 9">
        <name>pyridoxal 5'-phosphate</name>
        <dbReference type="ChEBI" id="CHEBI:597326"/>
    </cofactor>
</comment>
<comment type="catalytic activity">
    <reaction evidence="6 7">
        <text>(2-aminoethyl)phosphonate + pyruvate = phosphonoacetaldehyde + L-alanine</text>
        <dbReference type="Rhea" id="RHEA:17021"/>
        <dbReference type="ChEBI" id="CHEBI:15361"/>
        <dbReference type="ChEBI" id="CHEBI:57418"/>
        <dbReference type="ChEBI" id="CHEBI:57972"/>
        <dbReference type="ChEBI" id="CHEBI:58383"/>
        <dbReference type="EC" id="2.6.1.37"/>
    </reaction>
</comment>
<dbReference type="PANTHER" id="PTHR42778">
    <property type="entry name" value="2-AMINOETHYLPHOSPHONATE--PYRUVATE TRANSAMINASE"/>
    <property type="match status" value="1"/>
</dbReference>
<proteinExistence type="inferred from homology"/>
<dbReference type="InterPro" id="IPR015422">
    <property type="entry name" value="PyrdxlP-dep_Trfase_small"/>
</dbReference>
<sequence length="363" mass="38477">MSDEPILLTPGPLTTHPDTRRAMLRDWGSRDPAFIALTAEMRQRLLAVANGAASHVAVPVQGSGTFIVEAAIATLVAPGQKLLVLANGAYGERMVAIARRMGREVAALRWPEDRPVEPARVAAALRADPAVTHVALVHCETTTGILNPLAETAAVVAEAGRRFLLDAMSSFGALALDLGAVPVTAVLASSNKCLEGVPGIGFALVAKDALEGAEGNSPSTSLDLHAQWRGFEKDGQWRFTPPVQVVAALVEALRRLEAEGGPAARRARYQANFDTLQAGMRRLGFALYLDEAVQAPIIATFRMPADGSLAFRPFYEALAARGFLIYPGKLTQGESFRIGCIGAIGPEVFERLLRAVEAVLAAG</sequence>
<dbReference type="GO" id="GO:0047304">
    <property type="term" value="F:2-aminoethylphosphonate-pyruvate transaminase activity"/>
    <property type="evidence" value="ECO:0007669"/>
    <property type="project" value="UniProtKB-UniRule"/>
</dbReference>
<comment type="function">
    <text evidence="7">Involved in phosphonate degradation.</text>
</comment>
<dbReference type="Gene3D" id="3.40.640.10">
    <property type="entry name" value="Type I PLP-dependent aspartate aminotransferase-like (Major domain)"/>
    <property type="match status" value="1"/>
</dbReference>
<dbReference type="InterPro" id="IPR015424">
    <property type="entry name" value="PyrdxlP-dep_Trfase"/>
</dbReference>
<dbReference type="Gene3D" id="3.90.1150.10">
    <property type="entry name" value="Aspartate Aminotransferase, domain 1"/>
    <property type="match status" value="1"/>
</dbReference>
<organism evidence="11 12">
    <name type="scientific">Teichococcus coralli</name>
    <dbReference type="NCBI Taxonomy" id="2545983"/>
    <lineage>
        <taxon>Bacteria</taxon>
        <taxon>Pseudomonadati</taxon>
        <taxon>Pseudomonadota</taxon>
        <taxon>Alphaproteobacteria</taxon>
        <taxon>Acetobacterales</taxon>
        <taxon>Roseomonadaceae</taxon>
        <taxon>Roseomonas</taxon>
    </lineage>
</organism>
<dbReference type="NCBIfam" id="TIGR02326">
    <property type="entry name" value="transamin_PhnW"/>
    <property type="match status" value="1"/>
</dbReference>
<evidence type="ECO:0000256" key="8">
    <source>
        <dbReference type="PIRSR" id="PIRSR000524-1"/>
    </source>
</evidence>
<dbReference type="PIRSF" id="PIRSF000524">
    <property type="entry name" value="SPT"/>
    <property type="match status" value="1"/>
</dbReference>
<gene>
    <name evidence="7" type="primary">phnW</name>
    <name evidence="11" type="ORF">E0493_11820</name>
</gene>
<evidence type="ECO:0000256" key="7">
    <source>
        <dbReference type="HAMAP-Rule" id="MF_01376"/>
    </source>
</evidence>
<keyword evidence="4 7" id="KW-0663">Pyridoxal phosphate</keyword>
<evidence type="ECO:0000256" key="1">
    <source>
        <dbReference type="ARBA" id="ARBA00001933"/>
    </source>
</evidence>
<evidence type="ECO:0000256" key="2">
    <source>
        <dbReference type="ARBA" id="ARBA00022576"/>
    </source>
</evidence>
<dbReference type="OrthoDB" id="9766472at2"/>
<dbReference type="Pfam" id="PF00266">
    <property type="entry name" value="Aminotran_5"/>
    <property type="match status" value="1"/>
</dbReference>
<keyword evidence="3 7" id="KW-0808">Transferase</keyword>
<feature type="modified residue" description="N6-(pyridoxal phosphate)lysine" evidence="7 9">
    <location>
        <position position="192"/>
    </location>
</feature>
<dbReference type="AlphaFoldDB" id="A0A845BFM4"/>
<comment type="subunit">
    <text evidence="7">Homodimer.</text>
</comment>
<dbReference type="SUPFAM" id="SSF53383">
    <property type="entry name" value="PLP-dependent transferases"/>
    <property type="match status" value="1"/>
</dbReference>
<keyword evidence="5 7" id="KW-0670">Pyruvate</keyword>
<comment type="caution">
    <text evidence="11">The sequence shown here is derived from an EMBL/GenBank/DDBJ whole genome shotgun (WGS) entry which is preliminary data.</text>
</comment>
<dbReference type="EMBL" id="SNVJ01000009">
    <property type="protein sequence ID" value="MXP64032.1"/>
    <property type="molecule type" value="Genomic_DNA"/>
</dbReference>
<dbReference type="NCBIfam" id="TIGR03301">
    <property type="entry name" value="PhnW-AepZ"/>
    <property type="match status" value="1"/>
</dbReference>
<dbReference type="RefSeq" id="WP_160937163.1">
    <property type="nucleotide sequence ID" value="NZ_SNVJ01000009.1"/>
</dbReference>